<comment type="caution">
    <text evidence="1">The sequence shown here is derived from an EMBL/GenBank/DDBJ whole genome shotgun (WGS) entry which is preliminary data.</text>
</comment>
<gene>
    <name evidence="1" type="ORF">K1Y72_03545</name>
</gene>
<protein>
    <submittedName>
        <fullName evidence="1">Uncharacterized protein</fullName>
    </submittedName>
</protein>
<keyword evidence="2" id="KW-1185">Reference proteome</keyword>
<reference evidence="1 2" key="1">
    <citation type="submission" date="2021-07" db="EMBL/GenBank/DDBJ databases">
        <title>Actinomadura sp. PM05-2 isolated from lichen.</title>
        <authorList>
            <person name="Somphong A."/>
            <person name="Phongsopitanun W."/>
            <person name="Tanasupawat S."/>
            <person name="Peongsungnone V."/>
        </authorList>
    </citation>
    <scope>NUCLEOTIDE SEQUENCE [LARGE SCALE GENOMIC DNA]</scope>
    <source>
        <strain evidence="1 2">PM05-2</strain>
    </source>
</reference>
<accession>A0ABS7FPD9</accession>
<dbReference type="EMBL" id="JAIBOA010000002">
    <property type="protein sequence ID" value="MBW8481433.1"/>
    <property type="molecule type" value="Genomic_DNA"/>
</dbReference>
<sequence>MLRLVDSRSGQAAELPAGRVLRVGLPGPVTLRALVVADVLARVAGRGRRQVRVTAAPEFAVHDQDWSDYGIRPFAVEDAPAGDLAVVTGGGGDGRAVEVAPVAEEAGWYALMANASLDPLGVRLALLEVPYGTPFTLTSAGLIAAVERLERLRGSVAEWATQPGRPLDRGYVDEAEAAFADDLDTPGVLAVLDRLAADPEVPPGAKLETVVHVDLLLGLDLVAAIGRA</sequence>
<dbReference type="RefSeq" id="WP_220163174.1">
    <property type="nucleotide sequence ID" value="NZ_JAIBOA010000002.1"/>
</dbReference>
<name>A0ABS7FPD9_9ACTN</name>
<proteinExistence type="predicted"/>
<evidence type="ECO:0000313" key="2">
    <source>
        <dbReference type="Proteomes" id="UP000774570"/>
    </source>
</evidence>
<evidence type="ECO:0000313" key="1">
    <source>
        <dbReference type="EMBL" id="MBW8481433.1"/>
    </source>
</evidence>
<organism evidence="1 2">
    <name type="scientific">Actinomadura parmotrematis</name>
    <dbReference type="NCBI Taxonomy" id="2864039"/>
    <lineage>
        <taxon>Bacteria</taxon>
        <taxon>Bacillati</taxon>
        <taxon>Actinomycetota</taxon>
        <taxon>Actinomycetes</taxon>
        <taxon>Streptosporangiales</taxon>
        <taxon>Thermomonosporaceae</taxon>
        <taxon>Actinomadura</taxon>
    </lineage>
</organism>
<dbReference type="Proteomes" id="UP000774570">
    <property type="component" value="Unassembled WGS sequence"/>
</dbReference>
<dbReference type="Gene3D" id="1.20.120.640">
    <property type="entry name" value="Anticodon-binding domain of a subclass of class I aminoacyl-tRNA synthetases"/>
    <property type="match status" value="1"/>
</dbReference>